<evidence type="ECO:0000313" key="3">
    <source>
        <dbReference type="Proteomes" id="UP001498469"/>
    </source>
</evidence>
<dbReference type="RefSeq" id="WP_216252426.1">
    <property type="nucleotide sequence ID" value="NZ_JAZHFS010000017.1"/>
</dbReference>
<dbReference type="PANTHER" id="PTHR38591">
    <property type="entry name" value="HYDROLASE"/>
    <property type="match status" value="1"/>
</dbReference>
<dbReference type="PANTHER" id="PTHR38591:SF1">
    <property type="entry name" value="BLL1000 PROTEIN"/>
    <property type="match status" value="1"/>
</dbReference>
<protein>
    <submittedName>
        <fullName evidence="2">Lipocalin family protein</fullName>
    </submittedName>
</protein>
<dbReference type="Pfam" id="PF07143">
    <property type="entry name" value="CrtC"/>
    <property type="match status" value="1"/>
</dbReference>
<name>A0ABU7USP9_9CLOT</name>
<keyword evidence="3" id="KW-1185">Reference proteome</keyword>
<feature type="domain" description="AttH" evidence="1">
    <location>
        <begin position="38"/>
        <end position="191"/>
    </location>
</feature>
<reference evidence="2 3" key="1">
    <citation type="submission" date="2023-11" db="EMBL/GenBank/DDBJ databases">
        <title>Draft genome sequence of a psychrophilic Clostridium strain from permafrost water brine.</title>
        <authorList>
            <person name="Shcherbakova V.A."/>
            <person name="Trubitsyn V.E."/>
            <person name="Zakharyuk A.G."/>
        </authorList>
    </citation>
    <scope>NUCLEOTIDE SEQUENCE [LARGE SCALE GENOMIC DNA]</scope>
    <source>
        <strain evidence="2 3">14F</strain>
    </source>
</reference>
<gene>
    <name evidence="2" type="ORF">SJI18_16780</name>
</gene>
<evidence type="ECO:0000259" key="1">
    <source>
        <dbReference type="Pfam" id="PF07143"/>
    </source>
</evidence>
<dbReference type="Pfam" id="PF17186">
    <property type="entry name" value="Lipocalin_9"/>
    <property type="match status" value="1"/>
</dbReference>
<proteinExistence type="predicted"/>
<evidence type="ECO:0000313" key="2">
    <source>
        <dbReference type="EMBL" id="MEF2113961.1"/>
    </source>
</evidence>
<accession>A0ABU7USP9</accession>
<dbReference type="Proteomes" id="UP001498469">
    <property type="component" value="Unassembled WGS sequence"/>
</dbReference>
<dbReference type="EMBL" id="JAZHFS010000017">
    <property type="protein sequence ID" value="MEF2113961.1"/>
    <property type="molecule type" value="Genomic_DNA"/>
</dbReference>
<sequence length="329" mass="37035">MEANKKPLLENLKKIGKGIVPFVNPLEDLSRKKDFDTNSWFVIGHFEAEGHKLNFLFHLMTLHMQDNMSILTSVFSITDETTGFYYGEDKVFPLSLAEISETEFSIKAPNGFMSGDLNQMHVQATMPCGKVDVTLNPVGYALYNGSTGYFPMLNMNIHQYSLPTLATTGTITIEDKTYEINGTSWFDRQWQNQSIDIGGHWSWMDINLDNGDKISLWDTVEDSTGNETAWATILHPDGSQTVTAVEPLSIGQSDYWLSQKSGQKYPTHWMVKIPTLDACLEVTPCPKEQEIVSQHEALHKYEGASSVKGTYRGKETTGYCYVELVGSWK</sequence>
<dbReference type="InterPro" id="IPR010791">
    <property type="entry name" value="AttH_dom"/>
</dbReference>
<comment type="caution">
    <text evidence="2">The sequence shown here is derived from an EMBL/GenBank/DDBJ whole genome shotgun (WGS) entry which is preliminary data.</text>
</comment>
<organism evidence="2 3">
    <name type="scientific">Clostridium frigoriphilum</name>
    <dbReference type="NCBI Taxonomy" id="443253"/>
    <lineage>
        <taxon>Bacteria</taxon>
        <taxon>Bacillati</taxon>
        <taxon>Bacillota</taxon>
        <taxon>Clostridia</taxon>
        <taxon>Eubacteriales</taxon>
        <taxon>Clostridiaceae</taxon>
        <taxon>Clostridium</taxon>
    </lineage>
</organism>